<gene>
    <name evidence="1" type="ORF">M911_01705</name>
</gene>
<keyword evidence="2" id="KW-1185">Reference proteome</keyword>
<reference evidence="1 2" key="1">
    <citation type="journal article" date="2014" name="J Genomics">
        <title>Draft Genome Sequence of the Extremely Halophilic Phototrophic Purple Sulfur Bacterium Halorhodospira halochloris.</title>
        <authorList>
            <person name="Singh K.S."/>
            <person name="Kirksey J."/>
            <person name="Hoff W.D."/>
            <person name="Deole R."/>
        </authorList>
    </citation>
    <scope>NUCLEOTIDE SEQUENCE [LARGE SCALE GENOMIC DNA]</scope>
    <source>
        <strain evidence="1 2">A</strain>
    </source>
</reference>
<name>W8KU73_9GAMM</name>
<evidence type="ECO:0008006" key="3">
    <source>
        <dbReference type="Google" id="ProtNLM"/>
    </source>
</evidence>
<dbReference type="InterPro" id="IPR027417">
    <property type="entry name" value="P-loop_NTPase"/>
</dbReference>
<dbReference type="EMBL" id="CP007268">
    <property type="protein sequence ID" value="AHK80572.1"/>
    <property type="molecule type" value="Genomic_DNA"/>
</dbReference>
<reference evidence="2" key="2">
    <citation type="submission" date="2014-02" db="EMBL/GenBank/DDBJ databases">
        <title>Draft Genome Sequence of extremely halophilic bacteria Halorhodospira halochloris.</title>
        <authorList>
            <person name="Singh K.S."/>
        </authorList>
    </citation>
    <scope>NUCLEOTIDE SEQUENCE [LARGE SCALE GENOMIC DNA]</scope>
    <source>
        <strain evidence="2">A</strain>
    </source>
</reference>
<dbReference type="AlphaFoldDB" id="W8KU73"/>
<sequence length="155" mass="17746">MARAVDSLLILGRARLELRGEPIVLFDQAVIQKLYLMRVQDQVTAEAIESALEVLEPELSDFYVMVDTPPDVAAERFSSRNKRSSIRPFKRWSTEDVASLYGRQQCVLQWMADWFERSEVITLIRLDGQLPIEENGQLLAREIERLATCHPNGSL</sequence>
<dbReference type="HOGENOM" id="CLU_1693049_0_0_6"/>
<organism evidence="1 2">
    <name type="scientific">Ectothiorhodospira haloalkaliphila</name>
    <dbReference type="NCBI Taxonomy" id="421628"/>
    <lineage>
        <taxon>Bacteria</taxon>
        <taxon>Pseudomonadati</taxon>
        <taxon>Pseudomonadota</taxon>
        <taxon>Gammaproteobacteria</taxon>
        <taxon>Chromatiales</taxon>
        <taxon>Ectothiorhodospiraceae</taxon>
        <taxon>Ectothiorhodospira</taxon>
    </lineage>
</organism>
<accession>W8KU73</accession>
<evidence type="ECO:0000313" key="1">
    <source>
        <dbReference type="EMBL" id="AHK80572.1"/>
    </source>
</evidence>
<dbReference type="KEGG" id="hhc:M911_01705"/>
<protein>
    <recommendedName>
        <fullName evidence="3">Thymidylate kinase-like domain-containing protein</fullName>
    </recommendedName>
</protein>
<proteinExistence type="predicted"/>
<evidence type="ECO:0000313" key="2">
    <source>
        <dbReference type="Proteomes" id="UP000019442"/>
    </source>
</evidence>
<dbReference type="Proteomes" id="UP000019442">
    <property type="component" value="Chromosome"/>
</dbReference>
<dbReference type="SUPFAM" id="SSF52540">
    <property type="entry name" value="P-loop containing nucleoside triphosphate hydrolases"/>
    <property type="match status" value="1"/>
</dbReference>